<accession>A0ACC7Y8S2</accession>
<dbReference type="EMBL" id="JAANNW010000052">
    <property type="protein sequence ID" value="NUV78217.1"/>
    <property type="molecule type" value="Genomic_DNA"/>
</dbReference>
<reference evidence="1" key="1">
    <citation type="submission" date="2020-03" db="EMBL/GenBank/DDBJ databases">
        <title>Complete genome sequence of sixteen Streptomyces strains facilitates identification of candidate genes involved in plant growth-promotion in grain legumes and cereals.</title>
        <authorList>
            <person name="Gopalakrishnan S."/>
            <person name="Thakur V."/>
            <person name="Saxena R."/>
            <person name="Vadlamudi S."/>
            <person name="Purohit S."/>
            <person name="Kumar V."/>
            <person name="Rathore A."/>
            <person name="Chitikineni A."/>
            <person name="Varshney R.K."/>
        </authorList>
    </citation>
    <scope>NUCLEOTIDE SEQUENCE</scope>
    <source>
        <strain evidence="1">CAI-93</strain>
    </source>
</reference>
<protein>
    <submittedName>
        <fullName evidence="1">GntR family transcriptional regulator</fullName>
    </submittedName>
</protein>
<gene>
    <name evidence="1" type="ORF">G6W56_29900</name>
</gene>
<proteinExistence type="predicted"/>
<dbReference type="Proteomes" id="UP000556843">
    <property type="component" value="Unassembled WGS sequence"/>
</dbReference>
<evidence type="ECO:0000313" key="2">
    <source>
        <dbReference type="Proteomes" id="UP000556843"/>
    </source>
</evidence>
<name>A0ACC7Y8S2_9ACTN</name>
<sequence>MAYRAPAGKGYADLAAHFRDQIKSGELSPGDPLPSVPEIRERWGVASKTVSRALGVLKGEGLVTSRGSLGTVVAETPMVITGTDRLDRMARNGRRYGPGETSSGHRVVRRSVVDQEVCDALDLEPHSEAVIRIRVFRTADRPTTVGLSVYPPHTTHVVPELGEDARMTDQFDKLYTERTGRPVTRGQRVARARHASQEELDALELDFPAEAAVPVMVTTVAFHDEDKPLAYWEDVYGPGSQVPIGE</sequence>
<organism evidence="1 2">
    <name type="scientific">Streptomyces fungicidicus</name>
    <dbReference type="NCBI Taxonomy" id="68203"/>
    <lineage>
        <taxon>Bacteria</taxon>
        <taxon>Bacillati</taxon>
        <taxon>Actinomycetota</taxon>
        <taxon>Actinomycetes</taxon>
        <taxon>Kitasatosporales</taxon>
        <taxon>Streptomycetaceae</taxon>
        <taxon>Streptomyces</taxon>
    </lineage>
</organism>
<evidence type="ECO:0000313" key="1">
    <source>
        <dbReference type="EMBL" id="NUV78217.1"/>
    </source>
</evidence>
<comment type="caution">
    <text evidence="1">The sequence shown here is derived from an EMBL/GenBank/DDBJ whole genome shotgun (WGS) entry which is preliminary data.</text>
</comment>
<keyword evidence="2" id="KW-1185">Reference proteome</keyword>